<name>A0AAE6V059_9PSED</name>
<reference evidence="3 4" key="1">
    <citation type="submission" date="2019-05" db="EMBL/GenBank/DDBJ databases">
        <title>Complete genome sequence of Pseudomonas Pseudomonas resinovorans.</title>
        <authorList>
            <person name="Chen H.-P."/>
        </authorList>
    </citation>
    <scope>NUCLEOTIDE SEQUENCE [LARGE SCALE GENOMIC DNA]</scope>
    <source>
        <strain evidence="3 4">TCU-CK1</strain>
    </source>
</reference>
<evidence type="ECO:0000256" key="2">
    <source>
        <dbReference type="SAM" id="SignalP"/>
    </source>
</evidence>
<feature type="signal peptide" evidence="2">
    <location>
        <begin position="1"/>
        <end position="22"/>
    </location>
</feature>
<sequence length="66" mass="7131">MSYRRLPSMVSAGRSSALSSTAAWVATVSASADTENGASKPSTNKPRTCREFPTRLKLFMTHLSPK</sequence>
<evidence type="ECO:0000256" key="1">
    <source>
        <dbReference type="SAM" id="MobiDB-lite"/>
    </source>
</evidence>
<evidence type="ECO:0000313" key="3">
    <source>
        <dbReference type="EMBL" id="QHB25864.1"/>
    </source>
</evidence>
<accession>A0AAE6V059</accession>
<feature type="region of interest" description="Disordered" evidence="1">
    <location>
        <begin position="30"/>
        <end position="51"/>
    </location>
</feature>
<gene>
    <name evidence="3" type="ORF">TCK1_518</name>
</gene>
<dbReference type="EMBL" id="CP040324">
    <property type="protein sequence ID" value="QHB25864.1"/>
    <property type="molecule type" value="Genomic_DNA"/>
</dbReference>
<dbReference type="AlphaFoldDB" id="A0AAE6V059"/>
<feature type="compositionally biased region" description="Polar residues" evidence="1">
    <location>
        <begin position="33"/>
        <end position="46"/>
    </location>
</feature>
<dbReference type="Proteomes" id="UP000464593">
    <property type="component" value="Chromosome"/>
</dbReference>
<organism evidence="3 4">
    <name type="scientific">Pseudomonas monteilii</name>
    <dbReference type="NCBI Taxonomy" id="76759"/>
    <lineage>
        <taxon>Bacteria</taxon>
        <taxon>Pseudomonadati</taxon>
        <taxon>Pseudomonadota</taxon>
        <taxon>Gammaproteobacteria</taxon>
        <taxon>Pseudomonadales</taxon>
        <taxon>Pseudomonadaceae</taxon>
        <taxon>Pseudomonas</taxon>
    </lineage>
</organism>
<protein>
    <submittedName>
        <fullName evidence="3">Baseplate/tail fiber protein</fullName>
    </submittedName>
</protein>
<proteinExistence type="predicted"/>
<keyword evidence="2" id="KW-0732">Signal</keyword>
<feature type="chain" id="PRO_5041979436" evidence="2">
    <location>
        <begin position="23"/>
        <end position="66"/>
    </location>
</feature>
<evidence type="ECO:0000313" key="4">
    <source>
        <dbReference type="Proteomes" id="UP000464593"/>
    </source>
</evidence>